<comment type="caution">
    <text evidence="1">The sequence shown here is derived from an EMBL/GenBank/DDBJ whole genome shotgun (WGS) entry which is preliminary data.</text>
</comment>
<dbReference type="InterPro" id="IPR021463">
    <property type="entry name" value="Methyltransf_34"/>
</dbReference>
<dbReference type="EMBL" id="BPLR01009530">
    <property type="protein sequence ID" value="GIY32664.1"/>
    <property type="molecule type" value="Genomic_DNA"/>
</dbReference>
<evidence type="ECO:0000313" key="1">
    <source>
        <dbReference type="EMBL" id="GIY32664.1"/>
    </source>
</evidence>
<proteinExistence type="predicted"/>
<evidence type="ECO:0000313" key="2">
    <source>
        <dbReference type="Proteomes" id="UP001054945"/>
    </source>
</evidence>
<reference evidence="1 2" key="1">
    <citation type="submission" date="2021-06" db="EMBL/GenBank/DDBJ databases">
        <title>Caerostris extrusa draft genome.</title>
        <authorList>
            <person name="Kono N."/>
            <person name="Arakawa K."/>
        </authorList>
    </citation>
    <scope>NUCLEOTIDE SEQUENCE [LARGE SCALE GENOMIC DNA]</scope>
</reference>
<protein>
    <submittedName>
        <fullName evidence="1">Uncharacterized protein</fullName>
    </submittedName>
</protein>
<gene>
    <name evidence="1" type="primary">AVEN_15828_1</name>
    <name evidence="1" type="ORF">CEXT_182611</name>
</gene>
<organism evidence="1 2">
    <name type="scientific">Caerostris extrusa</name>
    <name type="common">Bark spider</name>
    <name type="synonym">Caerostris bankana</name>
    <dbReference type="NCBI Taxonomy" id="172846"/>
    <lineage>
        <taxon>Eukaryota</taxon>
        <taxon>Metazoa</taxon>
        <taxon>Ecdysozoa</taxon>
        <taxon>Arthropoda</taxon>
        <taxon>Chelicerata</taxon>
        <taxon>Arachnida</taxon>
        <taxon>Araneae</taxon>
        <taxon>Araneomorphae</taxon>
        <taxon>Entelegynae</taxon>
        <taxon>Araneoidea</taxon>
        <taxon>Araneidae</taxon>
        <taxon>Caerostris</taxon>
    </lineage>
</organism>
<keyword evidence="2" id="KW-1185">Reference proteome</keyword>
<sequence length="292" mass="33247">MENFNTIINKESKKLFEFYEELLNHLMGRHSIHEAQVANAIEHMALKYRKMKYITTRPIDYDNICNCVGYLHKYAGSHSCLVLEVMLKILKGSPPEEITQLLSKPNVDVTFLGSGPGNDFVGFIGALYGESKSITNMNVTIVDEMSGWETVFLATMDKLQNNFIGNAGKFSRDVSISSTFLRSDITDSSLWHENEMENTLKETDLVFLVKILSTISCINRQTALKNIVSHLKTGAILIYIDNSSPGDFSMLDSYLKCIYDSSRRQYHFQPRKKFNHNNASRCQAEVKLFVKI</sequence>
<dbReference type="AlphaFoldDB" id="A0AAV4SI67"/>
<dbReference type="Proteomes" id="UP001054945">
    <property type="component" value="Unassembled WGS sequence"/>
</dbReference>
<name>A0AAV4SI67_CAEEX</name>
<dbReference type="Pfam" id="PF11312">
    <property type="entry name" value="Methyltransf_34"/>
    <property type="match status" value="1"/>
</dbReference>
<accession>A0AAV4SI67</accession>